<dbReference type="PANTHER" id="PTHR40036">
    <property type="entry name" value="MACROCIN O-METHYLTRANSFERASE"/>
    <property type="match status" value="1"/>
</dbReference>
<dbReference type="InterPro" id="IPR029063">
    <property type="entry name" value="SAM-dependent_MTases_sf"/>
</dbReference>
<feature type="transmembrane region" description="Helical" evidence="2">
    <location>
        <begin position="12"/>
        <end position="34"/>
    </location>
</feature>
<feature type="region of interest" description="Disordered" evidence="1">
    <location>
        <begin position="43"/>
        <end position="63"/>
    </location>
</feature>
<dbReference type="EMBL" id="LGRX02014007">
    <property type="protein sequence ID" value="KAK3265311.1"/>
    <property type="molecule type" value="Genomic_DNA"/>
</dbReference>
<dbReference type="Proteomes" id="UP001190700">
    <property type="component" value="Unassembled WGS sequence"/>
</dbReference>
<reference evidence="3 4" key="1">
    <citation type="journal article" date="2015" name="Genome Biol. Evol.">
        <title>Comparative Genomics of a Bacterivorous Green Alga Reveals Evolutionary Causalities and Consequences of Phago-Mixotrophic Mode of Nutrition.</title>
        <authorList>
            <person name="Burns J.A."/>
            <person name="Paasch A."/>
            <person name="Narechania A."/>
            <person name="Kim E."/>
        </authorList>
    </citation>
    <scope>NUCLEOTIDE SEQUENCE [LARGE SCALE GENOMIC DNA]</scope>
    <source>
        <strain evidence="3 4">PLY_AMNH</strain>
    </source>
</reference>
<proteinExistence type="predicted"/>
<feature type="compositionally biased region" description="Polar residues" evidence="1">
    <location>
        <begin position="43"/>
        <end position="53"/>
    </location>
</feature>
<evidence type="ECO:0000313" key="4">
    <source>
        <dbReference type="Proteomes" id="UP001190700"/>
    </source>
</evidence>
<feature type="compositionally biased region" description="Basic and acidic residues" evidence="1">
    <location>
        <begin position="54"/>
        <end position="63"/>
    </location>
</feature>
<gene>
    <name evidence="3" type="ORF">CYMTET_25993</name>
</gene>
<evidence type="ECO:0000256" key="2">
    <source>
        <dbReference type="SAM" id="Phobius"/>
    </source>
</evidence>
<keyword evidence="2" id="KW-0812">Transmembrane</keyword>
<evidence type="ECO:0000256" key="1">
    <source>
        <dbReference type="SAM" id="MobiDB-lite"/>
    </source>
</evidence>
<dbReference type="PANTHER" id="PTHR40036:SF1">
    <property type="entry name" value="MACROCIN O-METHYLTRANSFERASE"/>
    <property type="match status" value="1"/>
</dbReference>
<dbReference type="Pfam" id="PF05711">
    <property type="entry name" value="TylF"/>
    <property type="match status" value="1"/>
</dbReference>
<evidence type="ECO:0000313" key="3">
    <source>
        <dbReference type="EMBL" id="KAK3265311.1"/>
    </source>
</evidence>
<dbReference type="AlphaFoldDB" id="A0AAE0FU99"/>
<sequence>MNFYRTPASRVIHGTMLKCMLSIITIFLSLHFIGLHKPCSKNPQPVTPSNSSDMADHREPIGREGLDEYPRRLKMLRSFGDNMCHFKVTGDVYQFGVFEGTTLKQIKGTFPSNFIWGFDSFQGLPEETKSVPRLQHWSSGQYNATFKGVTMEGLTRSFGGPDEVQFVKGFYNESLNADTVESFLPRRMAPALYVDIDCDLYISTVHSLDWMFREGLIQVGTLIGYDDWWVVPCASHRRQDKIGKYVSPRAEQVMGRPAVDVYAHGGEAQAHREMSVKYNVRFRCVCGPCASNMVHTHTDWRPYFVVEAMGPGVTPDHGFTMTADDVVKWTSSNRNCIFHYRRSFDYVSTEE</sequence>
<organism evidence="3 4">
    <name type="scientific">Cymbomonas tetramitiformis</name>
    <dbReference type="NCBI Taxonomy" id="36881"/>
    <lineage>
        <taxon>Eukaryota</taxon>
        <taxon>Viridiplantae</taxon>
        <taxon>Chlorophyta</taxon>
        <taxon>Pyramimonadophyceae</taxon>
        <taxon>Pyramimonadales</taxon>
        <taxon>Pyramimonadaceae</taxon>
        <taxon>Cymbomonas</taxon>
    </lineage>
</organism>
<name>A0AAE0FU99_9CHLO</name>
<keyword evidence="2" id="KW-1133">Transmembrane helix</keyword>
<keyword evidence="4" id="KW-1185">Reference proteome</keyword>
<keyword evidence="2" id="KW-0472">Membrane</keyword>
<protein>
    <submittedName>
        <fullName evidence="3">Uncharacterized protein</fullName>
    </submittedName>
</protein>
<comment type="caution">
    <text evidence="3">The sequence shown here is derived from an EMBL/GenBank/DDBJ whole genome shotgun (WGS) entry which is preliminary data.</text>
</comment>
<dbReference type="InterPro" id="IPR008884">
    <property type="entry name" value="TylF_MeTrfase"/>
</dbReference>
<accession>A0AAE0FU99</accession>
<dbReference type="Gene3D" id="3.40.50.150">
    <property type="entry name" value="Vaccinia Virus protein VP39"/>
    <property type="match status" value="1"/>
</dbReference>